<feature type="transmembrane region" description="Helical" evidence="1">
    <location>
        <begin position="49"/>
        <end position="69"/>
    </location>
</feature>
<keyword evidence="1" id="KW-0472">Membrane</keyword>
<keyword evidence="1" id="KW-0812">Transmembrane</keyword>
<reference evidence="3" key="1">
    <citation type="submission" date="2017-07" db="EMBL/GenBank/DDBJ databases">
        <authorList>
            <person name="Mikheyev A."/>
            <person name="Grau M."/>
        </authorList>
    </citation>
    <scope>NUCLEOTIDE SEQUENCE</scope>
    <source>
        <tissue evidence="3">Venom_gland</tissue>
    </source>
</reference>
<evidence type="ECO:0008006" key="4">
    <source>
        <dbReference type="Google" id="ProtNLM"/>
    </source>
</evidence>
<evidence type="ECO:0000256" key="1">
    <source>
        <dbReference type="SAM" id="Phobius"/>
    </source>
</evidence>
<evidence type="ECO:0000256" key="2">
    <source>
        <dbReference type="SAM" id="SignalP"/>
    </source>
</evidence>
<sequence length="124" mass="14504">MDMFLHSLILPAALAISCYTFPSESGKKAEKARRENRRDCCLQCFFSPGYWLILQVIVISLLRILNCLVHKSNSKEQFRYRCKFSVLTVECDLVQTRNRTHVLTQTHTPFLWPNCLNWGLLGYF</sequence>
<feature type="signal peptide" evidence="2">
    <location>
        <begin position="1"/>
        <end position="15"/>
    </location>
</feature>
<accession>A0A2D4KAP6</accession>
<dbReference type="AlphaFoldDB" id="A0A2D4KAP6"/>
<protein>
    <recommendedName>
        <fullName evidence="4">Secreted protein</fullName>
    </recommendedName>
</protein>
<name>A0A2D4KAP6_9SAUR</name>
<evidence type="ECO:0000313" key="3">
    <source>
        <dbReference type="EMBL" id="LAB05815.1"/>
    </source>
</evidence>
<keyword evidence="2" id="KW-0732">Signal</keyword>
<dbReference type="EMBL" id="IACL01053595">
    <property type="protein sequence ID" value="LAB05815.1"/>
    <property type="molecule type" value="Transcribed_RNA"/>
</dbReference>
<proteinExistence type="predicted"/>
<keyword evidence="1" id="KW-1133">Transmembrane helix</keyword>
<organism evidence="3">
    <name type="scientific">Micrurus paraensis</name>
    <dbReference type="NCBI Taxonomy" id="1970185"/>
    <lineage>
        <taxon>Eukaryota</taxon>
        <taxon>Metazoa</taxon>
        <taxon>Chordata</taxon>
        <taxon>Craniata</taxon>
        <taxon>Vertebrata</taxon>
        <taxon>Euteleostomi</taxon>
        <taxon>Lepidosauria</taxon>
        <taxon>Squamata</taxon>
        <taxon>Bifurcata</taxon>
        <taxon>Unidentata</taxon>
        <taxon>Episquamata</taxon>
        <taxon>Toxicofera</taxon>
        <taxon>Serpentes</taxon>
        <taxon>Colubroidea</taxon>
        <taxon>Elapidae</taxon>
        <taxon>Elapinae</taxon>
        <taxon>Micrurus</taxon>
    </lineage>
</organism>
<reference evidence="3" key="2">
    <citation type="submission" date="2017-11" db="EMBL/GenBank/DDBJ databases">
        <title>Coralsnake Venomics: Analyses of Venom Gland Transcriptomes and Proteomes of Six Brazilian Taxa.</title>
        <authorList>
            <person name="Aird S.D."/>
            <person name="Jorge da Silva N."/>
            <person name="Qiu L."/>
            <person name="Villar-Briones A."/>
            <person name="Aparecida-Saddi V."/>
            <person name="Campos-Telles M.P."/>
            <person name="Grau M."/>
            <person name="Mikheyev A.S."/>
        </authorList>
    </citation>
    <scope>NUCLEOTIDE SEQUENCE</scope>
    <source>
        <tissue evidence="3">Venom_gland</tissue>
    </source>
</reference>
<feature type="chain" id="PRO_5013662827" description="Secreted protein" evidence="2">
    <location>
        <begin position="16"/>
        <end position="124"/>
    </location>
</feature>